<dbReference type="AlphaFoldDB" id="A0A1I2XUB7"/>
<dbReference type="STRING" id="995038.SAMN05216274_101166"/>
<evidence type="ECO:0000259" key="7">
    <source>
        <dbReference type="Pfam" id="PF01232"/>
    </source>
</evidence>
<feature type="domain" description="Mannitol dehydrogenase N-terminal" evidence="7">
    <location>
        <begin position="31"/>
        <end position="281"/>
    </location>
</feature>
<dbReference type="PROSITE" id="PS00974">
    <property type="entry name" value="MANNITOL_DHGENASE"/>
    <property type="match status" value="1"/>
</dbReference>
<dbReference type="Proteomes" id="UP000199681">
    <property type="component" value="Unassembled WGS sequence"/>
</dbReference>
<dbReference type="Gene3D" id="1.10.1040.10">
    <property type="entry name" value="N-(1-d-carboxylethyl)-l-norvaline Dehydrogenase, domain 2"/>
    <property type="match status" value="1"/>
</dbReference>
<dbReference type="InterPro" id="IPR036291">
    <property type="entry name" value="NAD(P)-bd_dom_sf"/>
</dbReference>
<dbReference type="InterPro" id="IPR013328">
    <property type="entry name" value="6PGD_dom2"/>
</dbReference>
<comment type="catalytic activity">
    <reaction evidence="6">
        <text>D-mannitol 1-phosphate + NAD(+) = beta-D-fructose 6-phosphate + NADH + H(+)</text>
        <dbReference type="Rhea" id="RHEA:19661"/>
        <dbReference type="ChEBI" id="CHEBI:15378"/>
        <dbReference type="ChEBI" id="CHEBI:57540"/>
        <dbReference type="ChEBI" id="CHEBI:57634"/>
        <dbReference type="ChEBI" id="CHEBI:57945"/>
        <dbReference type="ChEBI" id="CHEBI:61381"/>
        <dbReference type="EC" id="1.1.1.17"/>
    </reaction>
</comment>
<dbReference type="EMBL" id="FOPW01000001">
    <property type="protein sequence ID" value="SFH17088.1"/>
    <property type="molecule type" value="Genomic_DNA"/>
</dbReference>
<dbReference type="SUPFAM" id="SSF48179">
    <property type="entry name" value="6-phosphogluconate dehydrogenase C-terminal domain-like"/>
    <property type="match status" value="1"/>
</dbReference>
<evidence type="ECO:0000256" key="4">
    <source>
        <dbReference type="ARBA" id="ARBA00023002"/>
    </source>
</evidence>
<proteinExistence type="inferred from homology"/>
<keyword evidence="4" id="KW-0560">Oxidoreductase</keyword>
<protein>
    <recommendedName>
        <fullName evidence="3">Mannitol-1-phosphate 5-dehydrogenase</fullName>
        <ecNumber evidence="2">1.1.1.17</ecNumber>
    </recommendedName>
</protein>
<sequence>MAQPTLCTATLGNLKSGVARPSYDRSTLTAGIMHFGVGGFHRAHQAVALDELMNAGLAQDWAICGVGLLKGDRRMKEVLDQQDCLYTVTLKHPDGHRESSIIGSMVEYLFAPDDPEAVLEKMASPAIRIVSLTITEGGYNFDRVTGEFDQTHPGVIADLVDGAVPTTVFGYVTEALRCRRERGLEPFTVQSCDNIQGNGDMAKRMFSAFAVQKDAEFGEWMLHNVHFPNAMVDRITPVTSADDIIEAAALTGLHDGWPVVCEPFFQWVVEDDFGLGRPPLEQAGVQLVEDVTPYEYMKLRLLNASHQALCYFGYLSGHRYAHEAMADDALRRFVQRYMDREGTPTLKPVPGIDLDDYKATLIVRFSNPEVRDTLARLCAESSDRIPKWLVPVIHDQLASGGEIECSAAIVASWARYAEGIDEQGEPITVVDPLSAELVAIAQTQRGDRLAFVRNEKLFGNLADNERFAAAYLAALDSLLEKGAHATVMSYLSIEDRS</sequence>
<dbReference type="PANTHER" id="PTHR43362">
    <property type="entry name" value="MANNITOL DEHYDROGENASE DSF1-RELATED"/>
    <property type="match status" value="1"/>
</dbReference>
<keyword evidence="11" id="KW-1185">Reference proteome</keyword>
<evidence type="ECO:0000259" key="8">
    <source>
        <dbReference type="Pfam" id="PF08125"/>
    </source>
</evidence>
<evidence type="ECO:0000313" key="11">
    <source>
        <dbReference type="Proteomes" id="UP000199681"/>
    </source>
</evidence>
<evidence type="ECO:0000313" key="9">
    <source>
        <dbReference type="EMBL" id="SFH17088.1"/>
    </source>
</evidence>
<dbReference type="EC" id="1.1.1.17" evidence="2"/>
<reference evidence="9 11" key="1">
    <citation type="submission" date="2016-10" db="EMBL/GenBank/DDBJ databases">
        <authorList>
            <person name="Varghese N."/>
            <person name="Submissions S."/>
        </authorList>
    </citation>
    <scope>NUCLEOTIDE SEQUENCE [LARGE SCALE GENOMIC DNA]</scope>
    <source>
        <strain evidence="9 11">GMCC 1.11211</strain>
    </source>
</reference>
<evidence type="ECO:0000313" key="12">
    <source>
        <dbReference type="Proteomes" id="UP000297963"/>
    </source>
</evidence>
<dbReference type="EMBL" id="SOFE01000014">
    <property type="protein sequence ID" value="TFB85005.1"/>
    <property type="molecule type" value="Genomic_DNA"/>
</dbReference>
<dbReference type="Pfam" id="PF01232">
    <property type="entry name" value="Mannitol_dh"/>
    <property type="match status" value="1"/>
</dbReference>
<dbReference type="Gene3D" id="3.40.50.720">
    <property type="entry name" value="NAD(P)-binding Rossmann-like Domain"/>
    <property type="match status" value="1"/>
</dbReference>
<evidence type="ECO:0000256" key="3">
    <source>
        <dbReference type="ARBA" id="ARBA00016219"/>
    </source>
</evidence>
<dbReference type="SUPFAM" id="SSF51735">
    <property type="entry name" value="NAD(P)-binding Rossmann-fold domains"/>
    <property type="match status" value="1"/>
</dbReference>
<dbReference type="Proteomes" id="UP000297963">
    <property type="component" value="Unassembled WGS sequence"/>
</dbReference>
<dbReference type="InterPro" id="IPR013131">
    <property type="entry name" value="Mannitol_DH_N"/>
</dbReference>
<organism evidence="10 12">
    <name type="scientific">Cryobacterium levicorallinum</name>
    <dbReference type="NCBI Taxonomy" id="995038"/>
    <lineage>
        <taxon>Bacteria</taxon>
        <taxon>Bacillati</taxon>
        <taxon>Actinomycetota</taxon>
        <taxon>Actinomycetes</taxon>
        <taxon>Micrococcales</taxon>
        <taxon>Microbacteriaceae</taxon>
        <taxon>Cryobacterium</taxon>
    </lineage>
</organism>
<dbReference type="InterPro" id="IPR023027">
    <property type="entry name" value="Mannitol_DH_CS"/>
</dbReference>
<comment type="similarity">
    <text evidence="1">Belongs to the mannitol dehydrogenase family.</text>
</comment>
<evidence type="ECO:0000256" key="6">
    <source>
        <dbReference type="ARBA" id="ARBA00048615"/>
    </source>
</evidence>
<dbReference type="GO" id="GO:0008926">
    <property type="term" value="F:mannitol-1-phosphate 5-dehydrogenase activity"/>
    <property type="evidence" value="ECO:0007669"/>
    <property type="project" value="UniProtKB-EC"/>
</dbReference>
<evidence type="ECO:0000256" key="1">
    <source>
        <dbReference type="ARBA" id="ARBA00006541"/>
    </source>
</evidence>
<dbReference type="InterPro" id="IPR050988">
    <property type="entry name" value="Mannitol_DH/Oxidoreductase"/>
</dbReference>
<dbReference type="RefSeq" id="WP_092447998.1">
    <property type="nucleotide sequence ID" value="NZ_BKAC01000003.1"/>
</dbReference>
<dbReference type="InterPro" id="IPR008927">
    <property type="entry name" value="6-PGluconate_DH-like_C_sf"/>
</dbReference>
<dbReference type="GO" id="GO:0019594">
    <property type="term" value="P:mannitol metabolic process"/>
    <property type="evidence" value="ECO:0007669"/>
    <property type="project" value="InterPro"/>
</dbReference>
<name>A0A1I2XUB7_9MICO</name>
<reference evidence="10 12" key="2">
    <citation type="submission" date="2019-03" db="EMBL/GenBank/DDBJ databases">
        <title>Genomics of glacier-inhabiting Cryobacterium strains.</title>
        <authorList>
            <person name="Liu Q."/>
            <person name="Xin Y.-H."/>
        </authorList>
    </citation>
    <scope>NUCLEOTIDE SEQUENCE [LARGE SCALE GENOMIC DNA]</scope>
    <source>
        <strain evidence="10 12">Hh34</strain>
    </source>
</reference>
<dbReference type="InterPro" id="IPR000669">
    <property type="entry name" value="Mannitol_DH"/>
</dbReference>
<dbReference type="PANTHER" id="PTHR43362:SF1">
    <property type="entry name" value="MANNITOL DEHYDROGENASE 2-RELATED"/>
    <property type="match status" value="1"/>
</dbReference>
<evidence type="ECO:0000256" key="2">
    <source>
        <dbReference type="ARBA" id="ARBA00012939"/>
    </source>
</evidence>
<accession>A0A1I2XUB7</accession>
<gene>
    <name evidence="10" type="ORF">E3O11_08120</name>
    <name evidence="9" type="ORF">SAMN05216274_101166</name>
</gene>
<feature type="domain" description="Mannitol dehydrogenase C-terminal" evidence="8">
    <location>
        <begin position="290"/>
        <end position="478"/>
    </location>
</feature>
<evidence type="ECO:0000313" key="10">
    <source>
        <dbReference type="EMBL" id="TFB85005.1"/>
    </source>
</evidence>
<comment type="caution">
    <text evidence="10">The sequence shown here is derived from an EMBL/GenBank/DDBJ whole genome shotgun (WGS) entry which is preliminary data.</text>
</comment>
<keyword evidence="5" id="KW-0520">NAD</keyword>
<evidence type="ECO:0000256" key="5">
    <source>
        <dbReference type="ARBA" id="ARBA00023027"/>
    </source>
</evidence>
<dbReference type="PRINTS" id="PR00084">
    <property type="entry name" value="MTLDHDRGNASE"/>
</dbReference>
<dbReference type="InterPro" id="IPR013118">
    <property type="entry name" value="Mannitol_DH_C"/>
</dbReference>
<dbReference type="Pfam" id="PF08125">
    <property type="entry name" value="Mannitol_dh_C"/>
    <property type="match status" value="1"/>
</dbReference>